<accession>A0A250FUE0</accession>
<keyword evidence="2" id="KW-0560">Oxidoreductase</keyword>
<dbReference type="InterPro" id="IPR016160">
    <property type="entry name" value="Ald_DH_CS_CYS"/>
</dbReference>
<evidence type="ECO:0000313" key="4">
    <source>
        <dbReference type="EMBL" id="ATA88065.1"/>
    </source>
</evidence>
<evidence type="ECO:0000256" key="1">
    <source>
        <dbReference type="ARBA" id="ARBA00009986"/>
    </source>
</evidence>
<protein>
    <submittedName>
        <fullName evidence="4">NADP-dependent glyceraldehyde-3-phosphate dehydrogenase</fullName>
    </submittedName>
</protein>
<dbReference type="KEGG" id="cgh:CGC50_13510"/>
<dbReference type="PROSITE" id="PS00070">
    <property type="entry name" value="ALDEHYDE_DEHYDR_CYS"/>
    <property type="match status" value="1"/>
</dbReference>
<name>A0A250FUE0_9FLAO</name>
<reference evidence="5" key="1">
    <citation type="submission" date="2017-06" db="EMBL/GenBank/DDBJ databases">
        <title>Capnocytophaga spp. assemblies.</title>
        <authorList>
            <person name="Gulvik C.A."/>
        </authorList>
    </citation>
    <scope>NUCLEOTIDE SEQUENCE [LARGE SCALE GENOMIC DNA]</scope>
    <source>
        <strain evidence="5">H1496</strain>
    </source>
</reference>
<dbReference type="Proteomes" id="UP000217250">
    <property type="component" value="Chromosome"/>
</dbReference>
<evidence type="ECO:0000259" key="3">
    <source>
        <dbReference type="Pfam" id="PF00171"/>
    </source>
</evidence>
<proteinExistence type="inferred from homology"/>
<dbReference type="Gene3D" id="3.40.309.10">
    <property type="entry name" value="Aldehyde Dehydrogenase, Chain A, domain 2"/>
    <property type="match status" value="1"/>
</dbReference>
<dbReference type="EMBL" id="CP022386">
    <property type="protein sequence ID" value="ATA88065.1"/>
    <property type="molecule type" value="Genomic_DNA"/>
</dbReference>
<dbReference type="RefSeq" id="WP_095911224.1">
    <property type="nucleotide sequence ID" value="NZ_CAUVLU010000003.1"/>
</dbReference>
<organism evidence="4 5">
    <name type="scientific">Capnocytophaga gingivalis</name>
    <dbReference type="NCBI Taxonomy" id="1017"/>
    <lineage>
        <taxon>Bacteria</taxon>
        <taxon>Pseudomonadati</taxon>
        <taxon>Bacteroidota</taxon>
        <taxon>Flavobacteriia</taxon>
        <taxon>Flavobacteriales</taxon>
        <taxon>Flavobacteriaceae</taxon>
        <taxon>Capnocytophaga</taxon>
    </lineage>
</organism>
<dbReference type="InterPro" id="IPR016162">
    <property type="entry name" value="Ald_DH_N"/>
</dbReference>
<dbReference type="GO" id="GO:0016620">
    <property type="term" value="F:oxidoreductase activity, acting on the aldehyde or oxo group of donors, NAD or NADP as acceptor"/>
    <property type="evidence" value="ECO:0007669"/>
    <property type="project" value="InterPro"/>
</dbReference>
<dbReference type="Gene3D" id="3.40.605.10">
    <property type="entry name" value="Aldehyde Dehydrogenase, Chain A, domain 1"/>
    <property type="match status" value="1"/>
</dbReference>
<feature type="domain" description="Aldehyde dehydrogenase" evidence="3">
    <location>
        <begin position="43"/>
        <end position="493"/>
    </location>
</feature>
<evidence type="ECO:0000313" key="5">
    <source>
        <dbReference type="Proteomes" id="UP000217250"/>
    </source>
</evidence>
<dbReference type="InterPro" id="IPR016161">
    <property type="entry name" value="Ald_DH/histidinol_DH"/>
</dbReference>
<dbReference type="Pfam" id="PF00171">
    <property type="entry name" value="Aldedh"/>
    <property type="match status" value="1"/>
</dbReference>
<dbReference type="CDD" id="cd07082">
    <property type="entry name" value="ALDH_F11_NP-GAPDH"/>
    <property type="match status" value="1"/>
</dbReference>
<dbReference type="InterPro" id="IPR015590">
    <property type="entry name" value="Aldehyde_DH_dom"/>
</dbReference>
<comment type="similarity">
    <text evidence="1">Belongs to the aldehyde dehydrogenase family.</text>
</comment>
<dbReference type="SUPFAM" id="SSF53720">
    <property type="entry name" value="ALDH-like"/>
    <property type="match status" value="1"/>
</dbReference>
<dbReference type="AlphaFoldDB" id="A0A250FUE0"/>
<sequence length="528" mass="59710">MSEFQPIPKAYICNPLQHKTYLINGELREWRGAYDEVYSTISSTEVYAPTLVGSVPHLDKEQALEALEAAANAFGKGNGLWATMRVRDRIEILERFTEKMKTKRDEVMHLMMWEIGKTISESQKEFDRTIEYIYDTIEEYKKLDRDSAHFQKRDGVYAHIRRGPLGIVLCLGPYNYPLNEAFALLIPALLMGNTVIYKPPKYGVLLITPLLEIFKECFPKGVINIIFGRGREIATPIMETGRVDVLALIGNSRSAIALQDKHPHKNRLRLILGLEAKNPAIILPDADIELAVNECVAGALTFNGQRCTALKIIYVHNAIKEEFLSKFTERVDALPFGNPWELNVKLTPLPEPDKPQYIQDLIDDALNKGAKILNKKGGERSENFIFPAVLAPVTPDMRVYQEEQFGPVVPVRFFSDIEEVRQEIADSHYGQQVSLFGKDIYTLAPLIDNLVNLVCRVNLNSLCQRGPDVFPFTGRKDSAVGTLSVYDALRSFSIRTFVASKDNPYNNEILENLLKTGISNFVHNDYVL</sequence>
<dbReference type="PANTHER" id="PTHR43353:SF5">
    <property type="entry name" value="SUCCINATE-SEMIALDEHYDE DEHYDROGENASE, MITOCHONDRIAL"/>
    <property type="match status" value="1"/>
</dbReference>
<dbReference type="GeneID" id="84809556"/>
<dbReference type="PANTHER" id="PTHR43353">
    <property type="entry name" value="SUCCINATE-SEMIALDEHYDE DEHYDROGENASE, MITOCHONDRIAL"/>
    <property type="match status" value="1"/>
</dbReference>
<dbReference type="OrthoDB" id="9762913at2"/>
<dbReference type="InterPro" id="IPR050740">
    <property type="entry name" value="Aldehyde_DH_Superfamily"/>
</dbReference>
<gene>
    <name evidence="4" type="ORF">CGC50_13510</name>
</gene>
<evidence type="ECO:0000256" key="2">
    <source>
        <dbReference type="ARBA" id="ARBA00023002"/>
    </source>
</evidence>
<dbReference type="InterPro" id="IPR016163">
    <property type="entry name" value="Ald_DH_C"/>
</dbReference>